<accession>A0ABV6JMS3</accession>
<comment type="caution">
    <text evidence="5">The sequence shown here is derived from an EMBL/GenBank/DDBJ whole genome shotgun (WGS) entry which is preliminary data.</text>
</comment>
<feature type="domain" description="HTH gntR-type" evidence="4">
    <location>
        <begin position="9"/>
        <end position="76"/>
    </location>
</feature>
<organism evidence="5 6">
    <name type="scientific">Roseomonas elaeocarpi</name>
    <dbReference type="NCBI Taxonomy" id="907779"/>
    <lineage>
        <taxon>Bacteria</taxon>
        <taxon>Pseudomonadati</taxon>
        <taxon>Pseudomonadota</taxon>
        <taxon>Alphaproteobacteria</taxon>
        <taxon>Acetobacterales</taxon>
        <taxon>Roseomonadaceae</taxon>
        <taxon>Roseomonas</taxon>
    </lineage>
</organism>
<dbReference type="Gene3D" id="1.10.10.10">
    <property type="entry name" value="Winged helix-like DNA-binding domain superfamily/Winged helix DNA-binding domain"/>
    <property type="match status" value="1"/>
</dbReference>
<dbReference type="InterPro" id="IPR008920">
    <property type="entry name" value="TF_FadR/GntR_C"/>
</dbReference>
<dbReference type="Pfam" id="PF07729">
    <property type="entry name" value="FCD"/>
    <property type="match status" value="1"/>
</dbReference>
<dbReference type="PROSITE" id="PS50949">
    <property type="entry name" value="HTH_GNTR"/>
    <property type="match status" value="1"/>
</dbReference>
<dbReference type="InterPro" id="IPR011711">
    <property type="entry name" value="GntR_C"/>
</dbReference>
<dbReference type="CDD" id="cd07377">
    <property type="entry name" value="WHTH_GntR"/>
    <property type="match status" value="1"/>
</dbReference>
<dbReference type="SMART" id="SM00345">
    <property type="entry name" value="HTH_GNTR"/>
    <property type="match status" value="1"/>
</dbReference>
<gene>
    <name evidence="5" type="ORF">ACFFGY_02055</name>
</gene>
<dbReference type="PANTHER" id="PTHR43537:SF6">
    <property type="entry name" value="HTH-TYPE TRANSCRIPTIONAL REPRESSOR RSPR"/>
    <property type="match status" value="1"/>
</dbReference>
<keyword evidence="1" id="KW-0805">Transcription regulation</keyword>
<dbReference type="SUPFAM" id="SSF48008">
    <property type="entry name" value="GntR ligand-binding domain-like"/>
    <property type="match status" value="1"/>
</dbReference>
<evidence type="ECO:0000313" key="5">
    <source>
        <dbReference type="EMBL" id="MFC0407014.1"/>
    </source>
</evidence>
<evidence type="ECO:0000256" key="3">
    <source>
        <dbReference type="ARBA" id="ARBA00023163"/>
    </source>
</evidence>
<dbReference type="InterPro" id="IPR036388">
    <property type="entry name" value="WH-like_DNA-bd_sf"/>
</dbReference>
<dbReference type="Pfam" id="PF00392">
    <property type="entry name" value="GntR"/>
    <property type="match status" value="1"/>
</dbReference>
<dbReference type="PANTHER" id="PTHR43537">
    <property type="entry name" value="TRANSCRIPTIONAL REGULATOR, GNTR FAMILY"/>
    <property type="match status" value="1"/>
</dbReference>
<dbReference type="InterPro" id="IPR036390">
    <property type="entry name" value="WH_DNA-bd_sf"/>
</dbReference>
<keyword evidence="6" id="KW-1185">Reference proteome</keyword>
<keyword evidence="2" id="KW-0238">DNA-binding</keyword>
<dbReference type="Proteomes" id="UP001589865">
    <property type="component" value="Unassembled WGS sequence"/>
</dbReference>
<evidence type="ECO:0000256" key="2">
    <source>
        <dbReference type="ARBA" id="ARBA00023125"/>
    </source>
</evidence>
<evidence type="ECO:0000313" key="6">
    <source>
        <dbReference type="Proteomes" id="UP001589865"/>
    </source>
</evidence>
<protein>
    <submittedName>
        <fullName evidence="5">GntR family transcriptional regulator</fullName>
    </submittedName>
</protein>
<dbReference type="SMART" id="SM00895">
    <property type="entry name" value="FCD"/>
    <property type="match status" value="1"/>
</dbReference>
<dbReference type="RefSeq" id="WP_377042705.1">
    <property type="nucleotide sequence ID" value="NZ_JBHLUN010000002.1"/>
</dbReference>
<dbReference type="SUPFAM" id="SSF46785">
    <property type="entry name" value="Winged helix' DNA-binding domain"/>
    <property type="match status" value="1"/>
</dbReference>
<keyword evidence="3" id="KW-0804">Transcription</keyword>
<dbReference type="Gene3D" id="1.20.120.530">
    <property type="entry name" value="GntR ligand-binding domain-like"/>
    <property type="match status" value="1"/>
</dbReference>
<reference evidence="5 6" key="1">
    <citation type="submission" date="2024-09" db="EMBL/GenBank/DDBJ databases">
        <authorList>
            <person name="Sun Q."/>
            <person name="Mori K."/>
        </authorList>
    </citation>
    <scope>NUCLEOTIDE SEQUENCE [LARGE SCALE GENOMIC DNA]</scope>
    <source>
        <strain evidence="5 6">TBRC 5777</strain>
    </source>
</reference>
<dbReference type="EMBL" id="JBHLUN010000002">
    <property type="protein sequence ID" value="MFC0407014.1"/>
    <property type="molecule type" value="Genomic_DNA"/>
</dbReference>
<dbReference type="InterPro" id="IPR000524">
    <property type="entry name" value="Tscrpt_reg_HTH_GntR"/>
</dbReference>
<evidence type="ECO:0000256" key="1">
    <source>
        <dbReference type="ARBA" id="ARBA00023015"/>
    </source>
</evidence>
<evidence type="ECO:0000259" key="4">
    <source>
        <dbReference type="PROSITE" id="PS50949"/>
    </source>
</evidence>
<sequence>MINAARRRPTVADQVRLYLRERIVDVRLLPNHPLSENEIANQLGLSRTPVREAFIKLEEEGLITIYPQYGTFVAPIRVSDVYDGQFVREAVESAALVRVVDRIQPSDIPPLKSLLQTQARFQDGDPAPFFEADEALHASLLRIAGHERAWHVVETAKAQHDRVRRLNVRNPLKRSSVLQEHREILDRVIAHDTAGAVAAMSNHLRGVFMSVENVMAQHPEFFVSAETLHEMPRRLPVRSRVPPASRAEPGQP</sequence>
<dbReference type="PRINTS" id="PR00035">
    <property type="entry name" value="HTHGNTR"/>
</dbReference>
<proteinExistence type="predicted"/>
<name>A0ABV6JMS3_9PROT</name>